<dbReference type="Proteomes" id="UP000293719">
    <property type="component" value="Chromosome"/>
</dbReference>
<evidence type="ECO:0000259" key="2">
    <source>
        <dbReference type="Pfam" id="PF00206"/>
    </source>
</evidence>
<dbReference type="NCBIfam" id="NF004631">
    <property type="entry name" value="PRK05975.1"/>
    <property type="match status" value="1"/>
</dbReference>
<dbReference type="EMBL" id="CP036532">
    <property type="protein sequence ID" value="QBK31088.1"/>
    <property type="molecule type" value="Genomic_DNA"/>
</dbReference>
<dbReference type="SUPFAM" id="SSF48557">
    <property type="entry name" value="L-aspartase-like"/>
    <property type="match status" value="1"/>
</dbReference>
<dbReference type="OrthoDB" id="9768878at2"/>
<keyword evidence="3" id="KW-0413">Isomerase</keyword>
<dbReference type="Gene3D" id="1.20.200.10">
    <property type="entry name" value="Fumarase/aspartase (Central domain)"/>
    <property type="match status" value="1"/>
</dbReference>
<dbReference type="GeneID" id="90767838"/>
<sequence length="354" mass="37107">MIQATNASVWHGSLFGDEALAPLFSEIAFLDRFARFERALTAALRDHGLVEAAMAERALAAIAALEPDIAAIRAGLCEDGVQVPAFVRQLKAAAGDAAVAIHVGATSQDLVDTATVLALKEAEPVLRARLAAVLEALDGLAARFGRRPLMGRTRMQAALPVTVGARLAGWSEPLRRHLHRLDPVAAEAGILQFGGPVGQGPPALGGKGPRVAESLAAELGLGVPDRPWHTDRSALLGYAHWLTLVTGTLGKMGQDVALMAQQGIDEIALTGGGTSSAMAHKQNPVLAEKLVAIARFNAAQIGGLQQAMVHEQERSGSAWMLEWMILPQMVIATGRALADAHAMLGSVTRLGEAD</sequence>
<comment type="similarity">
    <text evidence="1">Belongs to the class-II fumarase/aspartase family.</text>
</comment>
<gene>
    <name evidence="3" type="ORF">E0E05_11065</name>
</gene>
<dbReference type="Pfam" id="PF00206">
    <property type="entry name" value="Lyase_1"/>
    <property type="match status" value="1"/>
</dbReference>
<organism evidence="3 4">
    <name type="scientific">Roseitalea porphyridii</name>
    <dbReference type="NCBI Taxonomy" id="1852022"/>
    <lineage>
        <taxon>Bacteria</taxon>
        <taxon>Pseudomonadati</taxon>
        <taxon>Pseudomonadota</taxon>
        <taxon>Alphaproteobacteria</taxon>
        <taxon>Hyphomicrobiales</taxon>
        <taxon>Ahrensiaceae</taxon>
        <taxon>Roseitalea</taxon>
    </lineage>
</organism>
<accession>A0A4V1A420</accession>
<evidence type="ECO:0000313" key="4">
    <source>
        <dbReference type="Proteomes" id="UP000293719"/>
    </source>
</evidence>
<dbReference type="PANTHER" id="PTHR43172">
    <property type="entry name" value="ADENYLOSUCCINATE LYASE"/>
    <property type="match status" value="1"/>
</dbReference>
<proteinExistence type="inferred from homology"/>
<protein>
    <submittedName>
        <fullName evidence="3">3-carboxy-cis,cis-muconate cycloisomerase</fullName>
        <ecNumber evidence="3">5.5.1.2</ecNumber>
    </submittedName>
</protein>
<dbReference type="InterPro" id="IPR022761">
    <property type="entry name" value="Fumarate_lyase_N"/>
</dbReference>
<evidence type="ECO:0000313" key="3">
    <source>
        <dbReference type="EMBL" id="QBK31088.1"/>
    </source>
</evidence>
<dbReference type="PANTHER" id="PTHR43172:SF2">
    <property type="entry name" value="ADENYLOSUCCINATE LYASE C-TERMINAL DOMAIN-CONTAINING PROTEIN"/>
    <property type="match status" value="1"/>
</dbReference>
<reference evidence="3 4" key="1">
    <citation type="journal article" date="2017" name="Int. J. Syst. Evol. Microbiol.">
        <title>Roseitalea porphyridii gen. nov., sp. nov., isolated from a red alga, and reclassification of Hoeflea suaedae Chung et al. 2013 as Pseudohoeflea suaedae gen. nov., comb. nov.</title>
        <authorList>
            <person name="Hyeon J.W."/>
            <person name="Jeong S.E."/>
            <person name="Baek K."/>
            <person name="Jeon C.O."/>
        </authorList>
    </citation>
    <scope>NUCLEOTIDE SEQUENCE [LARGE SCALE GENOMIC DNA]</scope>
    <source>
        <strain evidence="3 4">MA7-20</strain>
    </source>
</reference>
<dbReference type="PRINTS" id="PR00149">
    <property type="entry name" value="FUMRATELYASE"/>
</dbReference>
<dbReference type="EC" id="5.5.1.2" evidence="3"/>
<evidence type="ECO:0000256" key="1">
    <source>
        <dbReference type="ARBA" id="ARBA00034772"/>
    </source>
</evidence>
<dbReference type="RefSeq" id="WP_131616762.1">
    <property type="nucleotide sequence ID" value="NZ_CP036532.1"/>
</dbReference>
<dbReference type="InterPro" id="IPR008948">
    <property type="entry name" value="L-Aspartase-like"/>
</dbReference>
<feature type="domain" description="Fumarate lyase N-terminal" evidence="2">
    <location>
        <begin position="55"/>
        <end position="294"/>
    </location>
</feature>
<dbReference type="AlphaFoldDB" id="A0A4V1A420"/>
<name>A0A4V1A420_9HYPH</name>
<dbReference type="InterPro" id="IPR000362">
    <property type="entry name" value="Fumarate_lyase_fam"/>
</dbReference>
<dbReference type="KEGG" id="rpod:E0E05_11065"/>
<keyword evidence="4" id="KW-1185">Reference proteome</keyword>
<dbReference type="GO" id="GO:0047472">
    <property type="term" value="F:3-carboxy-cis,cis-muconate cycloisomerase activity"/>
    <property type="evidence" value="ECO:0007669"/>
    <property type="project" value="UniProtKB-EC"/>
</dbReference>